<dbReference type="PANTHER" id="PTHR41786:SF1">
    <property type="entry name" value="6-HYDROXYMETHYLPTERIN DIPHOSPHOKINASE MPTE-LIKE DOMAIN-CONTAINING PROTEIN"/>
    <property type="match status" value="1"/>
</dbReference>
<dbReference type="RefSeq" id="WP_159443049.1">
    <property type="nucleotide sequence ID" value="NZ_FUXX01000023.1"/>
</dbReference>
<proteinExistence type="predicted"/>
<name>A0A1T4VFY2_9GAMM</name>
<feature type="domain" description="6-hydroxymethylpterin diphosphokinase MptE-like" evidence="1">
    <location>
        <begin position="196"/>
        <end position="371"/>
    </location>
</feature>
<keyword evidence="3" id="KW-1185">Reference proteome</keyword>
<gene>
    <name evidence="2" type="ORF">SAMN02745213_01458</name>
</gene>
<dbReference type="Proteomes" id="UP000242432">
    <property type="component" value="Unassembled WGS sequence"/>
</dbReference>
<accession>A0A1T4VFY2</accession>
<sequence length="444" mass="50351">MEHNFSLPEINEAFSEELFQQNLNSISKYDSKFAEQLDSKKGLGNYSISLDKGLENTLIVNGLQLSSRYDRQAFAIYRCRNIDLDEDIFIYGLGIGDELALLSNNSQSNIYVIILNPGLLYELLGRIENFSLYIKQNIHFVIPNGSFPFSPNCCVSPVELYIEQHVLNNLKTKLINIIDDLNLKNEVDNVLLQESIDNLKENYEILKNEKLLDHNDLLNLGKRIAIAAPGPSIQDNIERIKALNKDQVTIVTVDVALKFLLENGIIPDVIVTCDSKMSPEKIGDITPYRDRLNNSLFIFCANSPSSVINLFNCEKRFIFKKKQIDFIDYLPEEFSDFVQITGSVLNLAIEIASVAKPDNILLFGTDFAFSDNQTHAGKTDSKIFFRDIQIIKVLCNDGAIRNTVKPFTYYRYLLEQTIQNNPSIRFDNYSKTGAVILGANLVEN</sequence>
<dbReference type="PANTHER" id="PTHR41786">
    <property type="entry name" value="MOTILITY ACCESSORY FACTOR MAF"/>
    <property type="match status" value="1"/>
</dbReference>
<evidence type="ECO:0000313" key="3">
    <source>
        <dbReference type="Proteomes" id="UP000242432"/>
    </source>
</evidence>
<dbReference type="AlphaFoldDB" id="A0A1T4VFY2"/>
<dbReference type="Pfam" id="PF01973">
    <property type="entry name" value="MptE-like"/>
    <property type="match status" value="1"/>
</dbReference>
<organism evidence="2 3">
    <name type="scientific">Succinivibrio dextrinosolvens DSM 3072</name>
    <dbReference type="NCBI Taxonomy" id="1123324"/>
    <lineage>
        <taxon>Bacteria</taxon>
        <taxon>Pseudomonadati</taxon>
        <taxon>Pseudomonadota</taxon>
        <taxon>Gammaproteobacteria</taxon>
        <taxon>Aeromonadales</taxon>
        <taxon>Succinivibrionaceae</taxon>
        <taxon>Succinivibrio</taxon>
    </lineage>
</organism>
<reference evidence="3" key="1">
    <citation type="submission" date="2017-02" db="EMBL/GenBank/DDBJ databases">
        <authorList>
            <person name="Varghese N."/>
            <person name="Submissions S."/>
        </authorList>
    </citation>
    <scope>NUCLEOTIDE SEQUENCE [LARGE SCALE GENOMIC DNA]</scope>
    <source>
        <strain evidence="3">DSM 3072</strain>
    </source>
</reference>
<dbReference type="EMBL" id="FUXX01000023">
    <property type="protein sequence ID" value="SKA63880.1"/>
    <property type="molecule type" value="Genomic_DNA"/>
</dbReference>
<evidence type="ECO:0000313" key="2">
    <source>
        <dbReference type="EMBL" id="SKA63880.1"/>
    </source>
</evidence>
<dbReference type="InterPro" id="IPR002826">
    <property type="entry name" value="MptE-like"/>
</dbReference>
<protein>
    <recommendedName>
        <fullName evidence="1">6-hydroxymethylpterin diphosphokinase MptE-like domain-containing protein</fullName>
    </recommendedName>
</protein>
<evidence type="ECO:0000259" key="1">
    <source>
        <dbReference type="Pfam" id="PF01973"/>
    </source>
</evidence>